<dbReference type="EMBL" id="NVVJ01000001">
    <property type="protein sequence ID" value="PCJ28651.1"/>
    <property type="molecule type" value="Genomic_DNA"/>
</dbReference>
<dbReference type="InterPro" id="IPR007348">
    <property type="entry name" value="CopC_dom"/>
</dbReference>
<evidence type="ECO:0000313" key="5">
    <source>
        <dbReference type="Proteomes" id="UP000218327"/>
    </source>
</evidence>
<dbReference type="Proteomes" id="UP000218327">
    <property type="component" value="Unassembled WGS sequence"/>
</dbReference>
<dbReference type="GO" id="GO:0005507">
    <property type="term" value="F:copper ion binding"/>
    <property type="evidence" value="ECO:0007669"/>
    <property type="project" value="InterPro"/>
</dbReference>
<name>A0A2A5BBD6_9GAMM</name>
<dbReference type="GO" id="GO:0042597">
    <property type="term" value="C:periplasmic space"/>
    <property type="evidence" value="ECO:0007669"/>
    <property type="project" value="InterPro"/>
</dbReference>
<dbReference type="Gene3D" id="2.60.40.1220">
    <property type="match status" value="1"/>
</dbReference>
<evidence type="ECO:0000259" key="3">
    <source>
        <dbReference type="Pfam" id="PF04234"/>
    </source>
</evidence>
<dbReference type="AlphaFoldDB" id="A0A2A5BBD6"/>
<dbReference type="InterPro" id="IPR014756">
    <property type="entry name" value="Ig_E-set"/>
</dbReference>
<organism evidence="4 5">
    <name type="scientific">SAR86 cluster bacterium</name>
    <dbReference type="NCBI Taxonomy" id="2030880"/>
    <lineage>
        <taxon>Bacteria</taxon>
        <taxon>Pseudomonadati</taxon>
        <taxon>Pseudomonadota</taxon>
        <taxon>Gammaproteobacteria</taxon>
        <taxon>SAR86 cluster</taxon>
    </lineage>
</organism>
<evidence type="ECO:0000313" key="4">
    <source>
        <dbReference type="EMBL" id="PCJ28651.1"/>
    </source>
</evidence>
<keyword evidence="2" id="KW-0186">Copper</keyword>
<dbReference type="GO" id="GO:0046688">
    <property type="term" value="P:response to copper ion"/>
    <property type="evidence" value="ECO:0007669"/>
    <property type="project" value="InterPro"/>
</dbReference>
<evidence type="ECO:0000256" key="1">
    <source>
        <dbReference type="ARBA" id="ARBA00022729"/>
    </source>
</evidence>
<protein>
    <recommendedName>
        <fullName evidence="3">CopC domain-containing protein</fullName>
    </recommendedName>
</protein>
<evidence type="ECO:0000256" key="2">
    <source>
        <dbReference type="ARBA" id="ARBA00023008"/>
    </source>
</evidence>
<proteinExistence type="predicted"/>
<feature type="domain" description="CopC" evidence="3">
    <location>
        <begin position="52"/>
        <end position="140"/>
    </location>
</feature>
<gene>
    <name evidence="4" type="ORF">COA96_00255</name>
</gene>
<reference evidence="5" key="1">
    <citation type="submission" date="2017-08" db="EMBL/GenBank/DDBJ databases">
        <title>A dynamic microbial community with high functional redundancy inhabits the cold, oxic subseafloor aquifer.</title>
        <authorList>
            <person name="Tully B.J."/>
            <person name="Wheat C.G."/>
            <person name="Glazer B.T."/>
            <person name="Huber J.A."/>
        </authorList>
    </citation>
    <scope>NUCLEOTIDE SEQUENCE [LARGE SCALE GENOMIC DNA]</scope>
</reference>
<keyword evidence="1" id="KW-0732">Signal</keyword>
<dbReference type="SUPFAM" id="SSF81296">
    <property type="entry name" value="E set domains"/>
    <property type="match status" value="1"/>
</dbReference>
<sequence>MLEQKTEIKTSSSCGKNFSIRALLVSFLLLFLISPVALAQHEMHNMAPEVDVETMPASDEVLIVAPKSIMLHFMGDVRLVKFTLRNSEREFLDIDFRYKPMASQRFMQTLPKLGTSDYYSVEWAILDSREQLIKGSFHFSFGEDARAPSYYLDQIKHPDHIMSPDYRLL</sequence>
<dbReference type="Pfam" id="PF04234">
    <property type="entry name" value="CopC"/>
    <property type="match status" value="1"/>
</dbReference>
<comment type="caution">
    <text evidence="4">The sequence shown here is derived from an EMBL/GenBank/DDBJ whole genome shotgun (WGS) entry which is preliminary data.</text>
</comment>
<accession>A0A2A5BBD6</accession>
<dbReference type="InterPro" id="IPR014755">
    <property type="entry name" value="Cu-Rt/internalin_Ig-like"/>
</dbReference>